<dbReference type="SUPFAM" id="SSF46785">
    <property type="entry name" value="Winged helix' DNA-binding domain"/>
    <property type="match status" value="1"/>
</dbReference>
<dbReference type="Gene3D" id="1.10.10.10">
    <property type="entry name" value="Winged helix-like DNA-binding domain superfamily/Winged helix DNA-binding domain"/>
    <property type="match status" value="1"/>
</dbReference>
<dbReference type="RefSeq" id="WP_114626565.1">
    <property type="nucleotide sequence ID" value="NZ_QQNA01000256.1"/>
</dbReference>
<dbReference type="InterPro" id="IPR036390">
    <property type="entry name" value="WH_DNA-bd_sf"/>
</dbReference>
<dbReference type="Proteomes" id="UP000253741">
    <property type="component" value="Unassembled WGS sequence"/>
</dbReference>
<evidence type="ECO:0000259" key="1">
    <source>
        <dbReference type="PROSITE" id="PS50995"/>
    </source>
</evidence>
<dbReference type="OrthoDB" id="2287011at2"/>
<sequence length="148" mass="16005">MDDGLADLLHRVVFLLGEAARQRDDGPAGLSYSQMRLLGTLEDIQPVTQHQLAQALSVSDPAISRALRPLEAAGLVRVRPDPEHGRRRLVGITDAGSTAFHGSAKPLYDALRNALLEADFPYERYLRDTALLAQLLESAAQGSRPGAP</sequence>
<dbReference type="PROSITE" id="PS50995">
    <property type="entry name" value="HTH_MARR_2"/>
    <property type="match status" value="1"/>
</dbReference>
<protein>
    <submittedName>
        <fullName evidence="2">MarR family transcriptional regulator</fullName>
    </submittedName>
</protein>
<dbReference type="InterPro" id="IPR052526">
    <property type="entry name" value="HTH-type_Bedaq_tolerance"/>
</dbReference>
<reference evidence="2 3" key="1">
    <citation type="submission" date="2018-07" db="EMBL/GenBank/DDBJ databases">
        <title>Streptomyces species from bats.</title>
        <authorList>
            <person name="Dunlap C."/>
        </authorList>
    </citation>
    <scope>NUCLEOTIDE SEQUENCE [LARGE SCALE GENOMIC DNA]</scope>
    <source>
        <strain evidence="2 3">AC230</strain>
    </source>
</reference>
<dbReference type="InterPro" id="IPR000835">
    <property type="entry name" value="HTH_MarR-typ"/>
</dbReference>
<gene>
    <name evidence="2" type="ORF">DVH02_27540</name>
</gene>
<dbReference type="SMART" id="SM00347">
    <property type="entry name" value="HTH_MARR"/>
    <property type="match status" value="1"/>
</dbReference>
<dbReference type="EMBL" id="QQNA01000256">
    <property type="protein sequence ID" value="RDG35013.1"/>
    <property type="molecule type" value="Genomic_DNA"/>
</dbReference>
<comment type="caution">
    <text evidence="2">The sequence shown here is derived from an EMBL/GenBank/DDBJ whole genome shotgun (WGS) entry which is preliminary data.</text>
</comment>
<evidence type="ECO:0000313" key="2">
    <source>
        <dbReference type="EMBL" id="RDG35013.1"/>
    </source>
</evidence>
<dbReference type="InterPro" id="IPR011991">
    <property type="entry name" value="ArsR-like_HTH"/>
</dbReference>
<organism evidence="2 3">
    <name type="scientific">Streptomyces corynorhini</name>
    <dbReference type="NCBI Taxonomy" id="2282652"/>
    <lineage>
        <taxon>Bacteria</taxon>
        <taxon>Bacillati</taxon>
        <taxon>Actinomycetota</taxon>
        <taxon>Actinomycetes</taxon>
        <taxon>Kitasatosporales</taxon>
        <taxon>Streptomycetaceae</taxon>
        <taxon>Streptomyces</taxon>
    </lineage>
</organism>
<dbReference type="AlphaFoldDB" id="A0A370B571"/>
<dbReference type="Pfam" id="PF12802">
    <property type="entry name" value="MarR_2"/>
    <property type="match status" value="1"/>
</dbReference>
<dbReference type="PANTHER" id="PTHR39515:SF2">
    <property type="entry name" value="HTH-TYPE TRANSCRIPTIONAL REGULATOR RV0880"/>
    <property type="match status" value="1"/>
</dbReference>
<dbReference type="PANTHER" id="PTHR39515">
    <property type="entry name" value="CONSERVED PROTEIN"/>
    <property type="match status" value="1"/>
</dbReference>
<name>A0A370B571_9ACTN</name>
<keyword evidence="3" id="KW-1185">Reference proteome</keyword>
<dbReference type="GO" id="GO:0003700">
    <property type="term" value="F:DNA-binding transcription factor activity"/>
    <property type="evidence" value="ECO:0007669"/>
    <property type="project" value="InterPro"/>
</dbReference>
<dbReference type="CDD" id="cd00090">
    <property type="entry name" value="HTH_ARSR"/>
    <property type="match status" value="1"/>
</dbReference>
<accession>A0A370B571</accession>
<dbReference type="InterPro" id="IPR036388">
    <property type="entry name" value="WH-like_DNA-bd_sf"/>
</dbReference>
<evidence type="ECO:0000313" key="3">
    <source>
        <dbReference type="Proteomes" id="UP000253741"/>
    </source>
</evidence>
<feature type="domain" description="HTH marR-type" evidence="1">
    <location>
        <begin position="2"/>
        <end position="141"/>
    </location>
</feature>
<proteinExistence type="predicted"/>